<gene>
    <name evidence="1" type="ORF">AYI69_g2801</name>
</gene>
<comment type="caution">
    <text evidence="1">The sequence shown here is derived from an EMBL/GenBank/DDBJ whole genome shotgun (WGS) entry which is preliminary data.</text>
</comment>
<evidence type="ECO:0000313" key="2">
    <source>
        <dbReference type="Proteomes" id="UP000187429"/>
    </source>
</evidence>
<proteinExistence type="predicted"/>
<dbReference type="EMBL" id="LSSM01000853">
    <property type="protein sequence ID" value="OMJ27756.1"/>
    <property type="molecule type" value="Genomic_DNA"/>
</dbReference>
<dbReference type="AlphaFoldDB" id="A0A1R1YLZ6"/>
<dbReference type="Proteomes" id="UP000187429">
    <property type="component" value="Unassembled WGS sequence"/>
</dbReference>
<name>A0A1R1YLZ6_9FUNG</name>
<sequence length="143" mass="16064">MYGKPFSNGCTSLEMILFASPDDTIDDVEIASDFLNIKTISPTPALRPSLNEGNKEWCLTTLAHKLLKLRRSANKRNSYVDTLESLSAFIKIPRIPATKIFNSEDKTPKIPINIKSHLKTTEKTFQRKGALPLIISMFHSLCI</sequence>
<organism evidence="1 2">
    <name type="scientific">Smittium culicis</name>
    <dbReference type="NCBI Taxonomy" id="133412"/>
    <lineage>
        <taxon>Eukaryota</taxon>
        <taxon>Fungi</taxon>
        <taxon>Fungi incertae sedis</taxon>
        <taxon>Zoopagomycota</taxon>
        <taxon>Kickxellomycotina</taxon>
        <taxon>Harpellomycetes</taxon>
        <taxon>Harpellales</taxon>
        <taxon>Legeriomycetaceae</taxon>
        <taxon>Smittium</taxon>
    </lineage>
</organism>
<reference evidence="2" key="1">
    <citation type="submission" date="2017-01" db="EMBL/GenBank/DDBJ databases">
        <authorList>
            <person name="Wang Y."/>
            <person name="White M."/>
            <person name="Kvist S."/>
            <person name="Moncalvo J.-M."/>
        </authorList>
    </citation>
    <scope>NUCLEOTIDE SEQUENCE [LARGE SCALE GENOMIC DNA]</scope>
    <source>
        <strain evidence="2">ID-206-W2</strain>
    </source>
</reference>
<evidence type="ECO:0000313" key="1">
    <source>
        <dbReference type="EMBL" id="OMJ27756.1"/>
    </source>
</evidence>
<accession>A0A1R1YLZ6</accession>
<protein>
    <submittedName>
        <fullName evidence="1">Uncharacterized protein</fullName>
    </submittedName>
</protein>
<keyword evidence="2" id="KW-1185">Reference proteome</keyword>